<evidence type="ECO:0000313" key="7">
    <source>
        <dbReference type="EMBL" id="PIY99665.1"/>
    </source>
</evidence>
<dbReference type="EMBL" id="PFSX01000032">
    <property type="protein sequence ID" value="PJC01410.1"/>
    <property type="molecule type" value="Genomic_DNA"/>
</dbReference>
<evidence type="ECO:0000313" key="6">
    <source>
        <dbReference type="EMBL" id="PIX28307.1"/>
    </source>
</evidence>
<dbReference type="EMBL" id="PFFF01000044">
    <property type="protein sequence ID" value="PIV89568.1"/>
    <property type="molecule type" value="Genomic_DNA"/>
</dbReference>
<accession>A0A2H9M289</accession>
<accession>A0A2H9MM48</accession>
<comment type="caution">
    <text evidence="2">The sequence shown here is derived from an EMBL/GenBank/DDBJ whole genome shotgun (WGS) entry which is preliminary data.</text>
</comment>
<dbReference type="EMBL" id="PFIH01000006">
    <property type="protein sequence ID" value="PIX28307.1"/>
    <property type="molecule type" value="Genomic_DNA"/>
</dbReference>
<evidence type="ECO:0000313" key="8">
    <source>
        <dbReference type="EMBL" id="PJB04439.1"/>
    </source>
</evidence>
<dbReference type="Proteomes" id="UP000228888">
    <property type="component" value="Unassembled WGS sequence"/>
</dbReference>
<gene>
    <name evidence="9" type="ORF">CO072_01325</name>
    <name evidence="8" type="ORF">CO124_00285</name>
    <name evidence="4" type="ORF">COS22_01105</name>
    <name evidence="3" type="ORF">COS45_01715</name>
    <name evidence="5" type="ORF">COW47_02165</name>
    <name evidence="2" type="ORF">COW69_00370</name>
    <name evidence="7" type="ORF">COY63_02345</name>
    <name evidence="6" type="ORF">COZ66_00140</name>
</gene>
<accession>A0A2G9LJY0</accession>
<dbReference type="EMBL" id="PFUW01000006">
    <property type="protein sequence ID" value="PJB04439.1"/>
    <property type="molecule type" value="Genomic_DNA"/>
</dbReference>
<dbReference type="Proteomes" id="UP000228874">
    <property type="component" value="Unassembled WGS sequence"/>
</dbReference>
<evidence type="ECO:0000313" key="3">
    <source>
        <dbReference type="EMBL" id="PIV13651.1"/>
    </source>
</evidence>
<dbReference type="Proteomes" id="UP000228989">
    <property type="component" value="Unassembled WGS sequence"/>
</dbReference>
<evidence type="ECO:0000313" key="5">
    <source>
        <dbReference type="EMBL" id="PIV89568.1"/>
    </source>
</evidence>
<dbReference type="Proteomes" id="UP000231449">
    <property type="component" value="Unassembled WGS sequence"/>
</dbReference>
<evidence type="ECO:0000313" key="4">
    <source>
        <dbReference type="EMBL" id="PIV46475.1"/>
    </source>
</evidence>
<evidence type="ECO:0000313" key="2">
    <source>
        <dbReference type="EMBL" id="PIN66831.1"/>
    </source>
</evidence>
<dbReference type="EMBL" id="PFMG01000059">
    <property type="protein sequence ID" value="PIY99665.1"/>
    <property type="molecule type" value="Genomic_DNA"/>
</dbReference>
<organism evidence="2 12">
    <name type="scientific">Huberarchaeum crystalense</name>
    <dbReference type="NCBI Taxonomy" id="2014257"/>
    <lineage>
        <taxon>Archaea</taxon>
        <taxon>Candidatus Huberarchaeota</taxon>
        <taxon>Candidatus Huberarchaeia</taxon>
        <taxon>Candidatus Huberarchaeales</taxon>
        <taxon>Candidatus Huberarchaeaceae</taxon>
        <taxon>Candidatus Huberarchaeum</taxon>
    </lineage>
</organism>
<evidence type="ECO:0000313" key="10">
    <source>
        <dbReference type="Proteomes" id="UP000228874"/>
    </source>
</evidence>
<accession>A0A2H9M7C0</accession>
<dbReference type="EMBL" id="PCUF01000001">
    <property type="protein sequence ID" value="PIN66831.1"/>
    <property type="molecule type" value="Genomic_DNA"/>
</dbReference>
<accession>A0A2H9N375</accession>
<name>A0A2G9LJY0_HUBC1</name>
<dbReference type="Proteomes" id="UP000231232">
    <property type="component" value="Unassembled WGS sequence"/>
</dbReference>
<keyword evidence="1" id="KW-0472">Membrane</keyword>
<dbReference type="EMBL" id="PETW01000022">
    <property type="protein sequence ID" value="PIV46475.1"/>
    <property type="molecule type" value="Genomic_DNA"/>
</dbReference>
<evidence type="ECO:0000313" key="12">
    <source>
        <dbReference type="Proteomes" id="UP000229789"/>
    </source>
</evidence>
<dbReference type="PANTHER" id="PTHR35531">
    <property type="entry name" value="INNER MEMBRANE PROTEIN YBCI-RELATED"/>
    <property type="match status" value="1"/>
</dbReference>
<keyword evidence="1" id="KW-0812">Transmembrane</keyword>
<dbReference type="PANTHER" id="PTHR35531:SF1">
    <property type="entry name" value="INNER MEMBRANE PROTEIN YBCI-RELATED"/>
    <property type="match status" value="1"/>
</dbReference>
<accession>A0A2H9RD11</accession>
<evidence type="ECO:0000313" key="9">
    <source>
        <dbReference type="EMBL" id="PJC01410.1"/>
    </source>
</evidence>
<feature type="transmembrane region" description="Helical" evidence="1">
    <location>
        <begin position="7"/>
        <end position="25"/>
    </location>
</feature>
<feature type="transmembrane region" description="Helical" evidence="1">
    <location>
        <begin position="69"/>
        <end position="92"/>
    </location>
</feature>
<accession>A0A2H9P9E3</accession>
<feature type="transmembrane region" description="Helical" evidence="1">
    <location>
        <begin position="138"/>
        <end position="158"/>
    </location>
</feature>
<accession>A0A2H9QST3</accession>
<keyword evidence="1" id="KW-1133">Transmembrane helix</keyword>
<evidence type="ECO:0008006" key="13">
    <source>
        <dbReference type="Google" id="ProtNLM"/>
    </source>
</evidence>
<proteinExistence type="predicted"/>
<dbReference type="EMBL" id="PEUT01000044">
    <property type="protein sequence ID" value="PIV13651.1"/>
    <property type="molecule type" value="Genomic_DNA"/>
</dbReference>
<reference evidence="2 12" key="2">
    <citation type="submission" date="2017-09" db="EMBL/GenBank/DDBJ databases">
        <title>Depth-based differentiation of microbial function through sediment-hosted aquifers and enrichment of novel symbionts in the deep terrestrial subsurface.</title>
        <authorList>
            <person name="Probst A.J."/>
            <person name="Ladd B."/>
            <person name="Jarett J.K."/>
            <person name="Geller-Mcgrath D.E."/>
            <person name="Sieber C.M."/>
            <person name="Emerson J.B."/>
            <person name="Anantharaman K."/>
            <person name="Thomas B.C."/>
            <person name="Malmstrom R."/>
            <person name="Stieglmeier M."/>
            <person name="Klingl A."/>
            <person name="Woyke T."/>
            <person name="Ryan C.M."/>
            <person name="Banfield J.F."/>
        </authorList>
    </citation>
    <scope>NUCLEOTIDE SEQUENCE [LARGE SCALE GENOMIC DNA]</scope>
    <source>
        <strain evidence="4">CG02_land_8_20_14_3_00_31_209</strain>
        <strain evidence="3">CG03_land_8_20_14_0_80_31_114</strain>
        <strain evidence="5">CG17_big_fil_post_rev_8_21_14_2_50_31_73</strain>
        <strain evidence="2">CG18_big_fil_WC_8_21_14_2_50_31_19</strain>
        <strain evidence="7">CG_4_10_14_0_8_um_filter_31_133</strain>
        <strain evidence="6">CG_4_8_14_3_um_filter</strain>
        <strain evidence="9">CG_4_9_14_0_8_um_filter_31_21</strain>
        <strain evidence="8">CG_4_9_14_3_um_filter_31_125</strain>
    </source>
</reference>
<protein>
    <recommendedName>
        <fullName evidence="13">Metal-dependent hydrolase</fullName>
    </recommendedName>
</protein>
<dbReference type="Proteomes" id="UP000229789">
    <property type="component" value="Unassembled WGS sequence"/>
</dbReference>
<dbReference type="Proteomes" id="UP000230713">
    <property type="component" value="Unassembled WGS sequence"/>
</dbReference>
<dbReference type="Pfam" id="PF04307">
    <property type="entry name" value="YdjM"/>
    <property type="match status" value="1"/>
</dbReference>
<dbReference type="AlphaFoldDB" id="A0A2G9LJY0"/>
<evidence type="ECO:0000313" key="11">
    <source>
        <dbReference type="Proteomes" id="UP000228888"/>
    </source>
</evidence>
<reference evidence="10 11" key="1">
    <citation type="submission" date="2017-09" db="EMBL/GenBank/DDBJ databases">
        <title>Depth-based differentiation of microbial function through sediment-hosted aquifers and enrichment of novel symbionts in the deep terrestrial subsurface.</title>
        <authorList>
            <person name="Probst A.J."/>
            <person name="Ladd B."/>
            <person name="Jarett J.K."/>
            <person name="Geller-Mcgrath D.E."/>
            <person name="Sieber C.M.K."/>
            <person name="Emerson J.B."/>
            <person name="Anantharaman K."/>
            <person name="Thomas B.C."/>
            <person name="Malmstrom R."/>
            <person name="Stieglmeier M."/>
            <person name="Klingl A."/>
            <person name="Woyke T."/>
            <person name="Ryan C.M."/>
            <person name="Banfield J.F."/>
        </authorList>
    </citation>
    <scope>NUCLEOTIDE SEQUENCE [LARGE SCALE GENOMIC DNA]</scope>
</reference>
<sequence>MLYINHLFFSVVLFVFSLLFFQFSIWKPENLIYLVVVLFFSVFPDFDSANAKFGRKIQFLKWFFKHRGILHSLFGMVFVLFVFYILILVLGVSGINNLLLFGCIGYLSHLIADCLTVRGCALFFPFSKFRLKGFIKTGSFLEYFLVSFFILLTIYFVFNK</sequence>
<feature type="transmembrane region" description="Helical" evidence="1">
    <location>
        <begin position="98"/>
        <end position="126"/>
    </location>
</feature>
<dbReference type="InterPro" id="IPR007404">
    <property type="entry name" value="YdjM-like"/>
</dbReference>
<dbReference type="Proteomes" id="UP000230477">
    <property type="component" value="Unassembled WGS sequence"/>
</dbReference>
<feature type="transmembrane region" description="Helical" evidence="1">
    <location>
        <begin position="31"/>
        <end position="48"/>
    </location>
</feature>
<evidence type="ECO:0000256" key="1">
    <source>
        <dbReference type="SAM" id="Phobius"/>
    </source>
</evidence>